<feature type="chain" id="PRO_5018727365" description="Integrase" evidence="1">
    <location>
        <begin position="32"/>
        <end position="141"/>
    </location>
</feature>
<organism evidence="2 3">
    <name type="scientific">Mycobacterium basiliense</name>
    <dbReference type="NCBI Taxonomy" id="2094119"/>
    <lineage>
        <taxon>Bacteria</taxon>
        <taxon>Bacillati</taxon>
        <taxon>Actinomycetota</taxon>
        <taxon>Actinomycetes</taxon>
        <taxon>Mycobacteriales</taxon>
        <taxon>Mycobacteriaceae</taxon>
        <taxon>Mycobacterium</taxon>
    </lineage>
</organism>
<dbReference type="Proteomes" id="UP000269998">
    <property type="component" value="Chromosome"/>
</dbReference>
<dbReference type="KEGG" id="mbai:MB901379_04359"/>
<gene>
    <name evidence="2" type="ORF">MB901379_04359</name>
</gene>
<accession>A0A3S4BLC7</accession>
<evidence type="ECO:0000313" key="2">
    <source>
        <dbReference type="EMBL" id="VDM90750.1"/>
    </source>
</evidence>
<dbReference type="RefSeq" id="WP_158018380.1">
    <property type="nucleotide sequence ID" value="NZ_CBCSKE010000008.1"/>
</dbReference>
<keyword evidence="3" id="KW-1185">Reference proteome</keyword>
<feature type="signal peptide" evidence="1">
    <location>
        <begin position="1"/>
        <end position="31"/>
    </location>
</feature>
<dbReference type="AlphaFoldDB" id="A0A3S4BLC7"/>
<evidence type="ECO:0008006" key="4">
    <source>
        <dbReference type="Google" id="ProtNLM"/>
    </source>
</evidence>
<protein>
    <recommendedName>
        <fullName evidence="4">Integrase</fullName>
    </recommendedName>
</protein>
<dbReference type="EMBL" id="LR130759">
    <property type="protein sequence ID" value="VDM90750.1"/>
    <property type="molecule type" value="Genomic_DNA"/>
</dbReference>
<evidence type="ECO:0000313" key="3">
    <source>
        <dbReference type="Proteomes" id="UP000269998"/>
    </source>
</evidence>
<evidence type="ECO:0000256" key="1">
    <source>
        <dbReference type="SAM" id="SignalP"/>
    </source>
</evidence>
<keyword evidence="1" id="KW-0732">Signal</keyword>
<reference evidence="3" key="1">
    <citation type="submission" date="2018-02" db="EMBL/GenBank/DDBJ databases">
        <authorList>
            <person name="Seth-Smith MB H."/>
            <person name="Seth-Smith H."/>
        </authorList>
    </citation>
    <scope>NUCLEOTIDE SEQUENCE [LARGE SCALE GENOMIC DNA]</scope>
</reference>
<proteinExistence type="predicted"/>
<dbReference type="OrthoDB" id="4629153at2"/>
<name>A0A3S4BLC7_9MYCO</name>
<sequence precursor="true">MVHRITRRVSPINCAAAAMLASTMLICSTYAAPGAPAVVLTNPSGGWCGPTRSCPADPAPDAPMGGDQATAERQIIDGYVTKQIGCTPDLTPHPQAVNWNPPGFTAYVGGSGNIVDDDSRLGGQFTADYVNGRWHIAYLYC</sequence>